<dbReference type="Gene3D" id="3.40.190.150">
    <property type="entry name" value="Bordetella uptake gene, domain 1"/>
    <property type="match status" value="1"/>
</dbReference>
<keyword evidence="2" id="KW-0732">Signal</keyword>
<evidence type="ECO:0000313" key="4">
    <source>
        <dbReference type="Proteomes" id="UP000075238"/>
    </source>
</evidence>
<reference evidence="3 4" key="1">
    <citation type="submission" date="2016-03" db="EMBL/GenBank/DDBJ databases">
        <title>Complete genome sequence of a novel chlorpyrifos degrading bacterium, Cupriavidus nantongensis sp. X1.</title>
        <authorList>
            <person name="Fang L."/>
        </authorList>
    </citation>
    <scope>NUCLEOTIDE SEQUENCE [LARGE SCALE GENOMIC DNA]</scope>
    <source>
        <strain evidence="3 4">X1</strain>
    </source>
</reference>
<feature type="signal peptide" evidence="2">
    <location>
        <begin position="1"/>
        <end position="25"/>
    </location>
</feature>
<sequence length="327" mass="34038">MRYPNILSGLLGIAATILAAVPAMAGAQEYPSRPIRLVVPFVPGGVTDATARLLANKLGQSLGQNVVVDNRPGASGNIGAEIVARSGADGYTLLLGFDGALVTGTHITRPRFDVLKDFAPVTKIGDATLIFVTSPAVPAKTFNELVAYARTSKGGGLPFGSSGTGTTCHLAGELLREQAGIPLQHIAYKGGSQALTDVLGGSLPVLCTAVASVSQYVKNGQVRAIAVTGSHRVASLPEVPTLMESGVRNFSVDSWVGILAPAGSPAAVVTRLQQEIRKVLDQPETRSKMLDLGIAPVGNTPEDFGRQIHHDYARYGEVVKKAGITLN</sequence>
<keyword evidence="4" id="KW-1185">Reference proteome</keyword>
<dbReference type="STRING" id="1796606.A2G96_30630"/>
<evidence type="ECO:0000256" key="2">
    <source>
        <dbReference type="SAM" id="SignalP"/>
    </source>
</evidence>
<accession>A0A142JVH1</accession>
<dbReference type="Pfam" id="PF03401">
    <property type="entry name" value="TctC"/>
    <property type="match status" value="1"/>
</dbReference>
<dbReference type="Gene3D" id="3.40.190.10">
    <property type="entry name" value="Periplasmic binding protein-like II"/>
    <property type="match status" value="1"/>
</dbReference>
<dbReference type="InterPro" id="IPR005064">
    <property type="entry name" value="BUG"/>
</dbReference>
<protein>
    <submittedName>
        <fullName evidence="3">LacI family transcriptional regulator</fullName>
    </submittedName>
</protein>
<dbReference type="InterPro" id="IPR042100">
    <property type="entry name" value="Bug_dom1"/>
</dbReference>
<dbReference type="OrthoDB" id="8678477at2"/>
<dbReference type="SUPFAM" id="SSF53850">
    <property type="entry name" value="Periplasmic binding protein-like II"/>
    <property type="match status" value="1"/>
</dbReference>
<dbReference type="PANTHER" id="PTHR42928:SF5">
    <property type="entry name" value="BLR1237 PROTEIN"/>
    <property type="match status" value="1"/>
</dbReference>
<name>A0A142JVH1_9BURK</name>
<evidence type="ECO:0000256" key="1">
    <source>
        <dbReference type="ARBA" id="ARBA00006987"/>
    </source>
</evidence>
<proteinExistence type="inferred from homology"/>
<dbReference type="AlphaFoldDB" id="A0A142JVH1"/>
<dbReference type="KEGG" id="cnan:A2G96_30630"/>
<organism evidence="3 4">
    <name type="scientific">Cupriavidus nantongensis</name>
    <dbReference type="NCBI Taxonomy" id="1796606"/>
    <lineage>
        <taxon>Bacteria</taxon>
        <taxon>Pseudomonadati</taxon>
        <taxon>Pseudomonadota</taxon>
        <taxon>Betaproteobacteria</taxon>
        <taxon>Burkholderiales</taxon>
        <taxon>Burkholderiaceae</taxon>
        <taxon>Cupriavidus</taxon>
    </lineage>
</organism>
<dbReference type="Proteomes" id="UP000075238">
    <property type="component" value="Chromosome 2"/>
</dbReference>
<feature type="chain" id="PRO_5007498728" evidence="2">
    <location>
        <begin position="26"/>
        <end position="327"/>
    </location>
</feature>
<comment type="similarity">
    <text evidence="1">Belongs to the UPF0065 (bug) family.</text>
</comment>
<gene>
    <name evidence="3" type="ORF">A2G96_30630</name>
</gene>
<dbReference type="PANTHER" id="PTHR42928">
    <property type="entry name" value="TRICARBOXYLATE-BINDING PROTEIN"/>
    <property type="match status" value="1"/>
</dbReference>
<dbReference type="PIRSF" id="PIRSF017082">
    <property type="entry name" value="YflP"/>
    <property type="match status" value="1"/>
</dbReference>
<dbReference type="RefSeq" id="WP_062803870.1">
    <property type="nucleotide sequence ID" value="NZ_CP014845.1"/>
</dbReference>
<evidence type="ECO:0000313" key="3">
    <source>
        <dbReference type="EMBL" id="AMR82083.1"/>
    </source>
</evidence>
<dbReference type="CDD" id="cd13578">
    <property type="entry name" value="PBP2_Bug27"/>
    <property type="match status" value="1"/>
</dbReference>
<dbReference type="EMBL" id="CP014845">
    <property type="protein sequence ID" value="AMR82083.1"/>
    <property type="molecule type" value="Genomic_DNA"/>
</dbReference>